<feature type="transmembrane region" description="Helical" evidence="6">
    <location>
        <begin position="157"/>
        <end position="179"/>
    </location>
</feature>
<dbReference type="Pfam" id="PF00002">
    <property type="entry name" value="7tm_2"/>
    <property type="match status" value="1"/>
</dbReference>
<dbReference type="InterPro" id="IPR053066">
    <property type="entry name" value="ADGR_G7"/>
</dbReference>
<keyword evidence="8" id="KW-1185">Reference proteome</keyword>
<feature type="region of interest" description="Disordered" evidence="5">
    <location>
        <begin position="213"/>
        <end position="236"/>
    </location>
</feature>
<dbReference type="HOGENOM" id="CLU_1175082_0_0_1"/>
<keyword evidence="2 6" id="KW-0812">Transmembrane</keyword>
<evidence type="ECO:0008006" key="9">
    <source>
        <dbReference type="Google" id="ProtNLM"/>
    </source>
</evidence>
<evidence type="ECO:0000256" key="1">
    <source>
        <dbReference type="ARBA" id="ARBA00004141"/>
    </source>
</evidence>
<dbReference type="OMA" id="ICQRWIA"/>
<reference evidence="7" key="3">
    <citation type="submission" date="2025-09" db="UniProtKB">
        <authorList>
            <consortium name="Ensembl"/>
        </authorList>
    </citation>
    <scope>IDENTIFICATION</scope>
</reference>
<dbReference type="Proteomes" id="UP000008144">
    <property type="component" value="Unassembled WGS sequence"/>
</dbReference>
<protein>
    <recommendedName>
        <fullName evidence="9">G-protein coupled receptors family 2 profile 2 domain-containing protein</fullName>
    </recommendedName>
</protein>
<evidence type="ECO:0000256" key="2">
    <source>
        <dbReference type="ARBA" id="ARBA00022692"/>
    </source>
</evidence>
<dbReference type="PANTHER" id="PTHR47767">
    <property type="entry name" value="ADHESION G PROTEIN-COUPLED RECEPTOR G7"/>
    <property type="match status" value="1"/>
</dbReference>
<sequence length="236" mass="26795">MAVESITMYRMFVNMFERQSMLSCRKMVLIVHSLSALVVAGTITASYFNQRRKIFYIENSSTQDVWSGYIGDQYCWLVGPCLYFGFLLIVGVILLANMIVAFLVIKAITWGRSKVQSSTEEPPAIHILRAVLVSVLLGMTWLFAIPVSLSNDDTVQLVFGWFFAISTSSQGVFVFYFFCVRRDDVRQAWTKPICRLICQRWIAPIEPGEFNQQTKSTSMTFTKSGRVPSVSRTQTA</sequence>
<reference evidence="8" key="1">
    <citation type="journal article" date="2002" name="Science">
        <title>The draft genome of Ciona intestinalis: insights into chordate and vertebrate origins.</title>
        <authorList>
            <person name="Dehal P."/>
            <person name="Satou Y."/>
            <person name="Campbell R.K."/>
            <person name="Chapman J."/>
            <person name="Degnan B."/>
            <person name="De Tomaso A."/>
            <person name="Davidson B."/>
            <person name="Di Gregorio A."/>
            <person name="Gelpke M."/>
            <person name="Goodstein D.M."/>
            <person name="Harafuji N."/>
            <person name="Hastings K.E."/>
            <person name="Ho I."/>
            <person name="Hotta K."/>
            <person name="Huang W."/>
            <person name="Kawashima T."/>
            <person name="Lemaire P."/>
            <person name="Martinez D."/>
            <person name="Meinertzhagen I.A."/>
            <person name="Necula S."/>
            <person name="Nonaka M."/>
            <person name="Putnam N."/>
            <person name="Rash S."/>
            <person name="Saiga H."/>
            <person name="Satake M."/>
            <person name="Terry A."/>
            <person name="Yamada L."/>
            <person name="Wang H.G."/>
            <person name="Awazu S."/>
            <person name="Azumi K."/>
            <person name="Boore J."/>
            <person name="Branno M."/>
            <person name="Chin-Bow S."/>
            <person name="DeSantis R."/>
            <person name="Doyle S."/>
            <person name="Francino P."/>
            <person name="Keys D.N."/>
            <person name="Haga S."/>
            <person name="Hayashi H."/>
            <person name="Hino K."/>
            <person name="Imai K.S."/>
            <person name="Inaba K."/>
            <person name="Kano S."/>
            <person name="Kobayashi K."/>
            <person name="Kobayashi M."/>
            <person name="Lee B.I."/>
            <person name="Makabe K.W."/>
            <person name="Manohar C."/>
            <person name="Matassi G."/>
            <person name="Medina M."/>
            <person name="Mochizuki Y."/>
            <person name="Mount S."/>
            <person name="Morishita T."/>
            <person name="Miura S."/>
            <person name="Nakayama A."/>
            <person name="Nishizaka S."/>
            <person name="Nomoto H."/>
            <person name="Ohta F."/>
            <person name="Oishi K."/>
            <person name="Rigoutsos I."/>
            <person name="Sano M."/>
            <person name="Sasaki A."/>
            <person name="Sasakura Y."/>
            <person name="Shoguchi E."/>
            <person name="Shin-i T."/>
            <person name="Spagnuolo A."/>
            <person name="Stainier D."/>
            <person name="Suzuki M.M."/>
            <person name="Tassy O."/>
            <person name="Takatori N."/>
            <person name="Tokuoka M."/>
            <person name="Yagi K."/>
            <person name="Yoshizaki F."/>
            <person name="Wada S."/>
            <person name="Zhang C."/>
            <person name="Hyatt P.D."/>
            <person name="Larimer F."/>
            <person name="Detter C."/>
            <person name="Doggett N."/>
            <person name="Glavina T."/>
            <person name="Hawkins T."/>
            <person name="Richardson P."/>
            <person name="Lucas S."/>
            <person name="Kohara Y."/>
            <person name="Levine M."/>
            <person name="Satoh N."/>
            <person name="Rokhsar D.S."/>
        </authorList>
    </citation>
    <scope>NUCLEOTIDE SEQUENCE [LARGE SCALE GENOMIC DNA]</scope>
</reference>
<dbReference type="AlphaFoldDB" id="F6XS44"/>
<name>F6XS44_CIOIN</name>
<comment type="subcellular location">
    <subcellularLocation>
        <location evidence="1">Membrane</location>
        <topology evidence="1">Multi-pass membrane protein</topology>
    </subcellularLocation>
</comment>
<feature type="transmembrane region" description="Helical" evidence="6">
    <location>
        <begin position="126"/>
        <end position="145"/>
    </location>
</feature>
<evidence type="ECO:0000256" key="6">
    <source>
        <dbReference type="SAM" id="Phobius"/>
    </source>
</evidence>
<keyword evidence="3 6" id="KW-1133">Transmembrane helix</keyword>
<evidence type="ECO:0000313" key="8">
    <source>
        <dbReference type="Proteomes" id="UP000008144"/>
    </source>
</evidence>
<evidence type="ECO:0000313" key="7">
    <source>
        <dbReference type="Ensembl" id="ENSCINP00000017129.3"/>
    </source>
</evidence>
<evidence type="ECO:0000256" key="3">
    <source>
        <dbReference type="ARBA" id="ARBA00022989"/>
    </source>
</evidence>
<dbReference type="Ensembl" id="ENSCINT00000017129.3">
    <property type="protein sequence ID" value="ENSCINP00000017129.3"/>
    <property type="gene ID" value="ENSCING00000008402.3"/>
</dbReference>
<dbReference type="InParanoid" id="F6XS44"/>
<accession>F6XS44</accession>
<feature type="transmembrane region" description="Helical" evidence="6">
    <location>
        <begin position="82"/>
        <end position="105"/>
    </location>
</feature>
<proteinExistence type="predicted"/>
<evidence type="ECO:0000256" key="4">
    <source>
        <dbReference type="ARBA" id="ARBA00023136"/>
    </source>
</evidence>
<evidence type="ECO:0000256" key="5">
    <source>
        <dbReference type="SAM" id="MobiDB-lite"/>
    </source>
</evidence>
<reference evidence="7" key="2">
    <citation type="submission" date="2025-08" db="UniProtKB">
        <authorList>
            <consortium name="Ensembl"/>
        </authorList>
    </citation>
    <scope>IDENTIFICATION</scope>
</reference>
<dbReference type="InterPro" id="IPR000832">
    <property type="entry name" value="GPCR_2_secretin-like"/>
</dbReference>
<feature type="compositionally biased region" description="Polar residues" evidence="5">
    <location>
        <begin position="213"/>
        <end position="223"/>
    </location>
</feature>
<dbReference type="Gene3D" id="1.20.1070.10">
    <property type="entry name" value="Rhodopsin 7-helix transmembrane proteins"/>
    <property type="match status" value="1"/>
</dbReference>
<organism evidence="7 8">
    <name type="scientific">Ciona intestinalis</name>
    <name type="common">Transparent sea squirt</name>
    <name type="synonym">Ascidia intestinalis</name>
    <dbReference type="NCBI Taxonomy" id="7719"/>
    <lineage>
        <taxon>Eukaryota</taxon>
        <taxon>Metazoa</taxon>
        <taxon>Chordata</taxon>
        <taxon>Tunicata</taxon>
        <taxon>Ascidiacea</taxon>
        <taxon>Phlebobranchia</taxon>
        <taxon>Cionidae</taxon>
        <taxon>Ciona</taxon>
    </lineage>
</organism>
<keyword evidence="4 6" id="KW-0472">Membrane</keyword>